<dbReference type="InterPro" id="IPR051694">
    <property type="entry name" value="Immunoregulatory_rcpt-like"/>
</dbReference>
<dbReference type="GO" id="GO:0016020">
    <property type="term" value="C:membrane"/>
    <property type="evidence" value="ECO:0007669"/>
    <property type="project" value="UniProtKB-SubCell"/>
</dbReference>
<protein>
    <submittedName>
        <fullName evidence="7">Uncharacterized protein</fullName>
    </submittedName>
</protein>
<keyword evidence="2 6" id="KW-0812">Transmembrane</keyword>
<comment type="subcellular location">
    <subcellularLocation>
        <location evidence="1">Membrane</location>
        <topology evidence="1">Single-pass membrane protein</topology>
    </subcellularLocation>
</comment>
<evidence type="ECO:0000256" key="1">
    <source>
        <dbReference type="ARBA" id="ARBA00004167"/>
    </source>
</evidence>
<evidence type="ECO:0000256" key="3">
    <source>
        <dbReference type="ARBA" id="ARBA00022989"/>
    </source>
</evidence>
<keyword evidence="4 6" id="KW-0472">Membrane</keyword>
<feature type="transmembrane region" description="Helical" evidence="6">
    <location>
        <begin position="71"/>
        <end position="95"/>
    </location>
</feature>
<dbReference type="AlphaFoldDB" id="A0A6A6D211"/>
<organism evidence="7 8">
    <name type="scientific">Zasmidium cellare ATCC 36951</name>
    <dbReference type="NCBI Taxonomy" id="1080233"/>
    <lineage>
        <taxon>Eukaryota</taxon>
        <taxon>Fungi</taxon>
        <taxon>Dikarya</taxon>
        <taxon>Ascomycota</taxon>
        <taxon>Pezizomycotina</taxon>
        <taxon>Dothideomycetes</taxon>
        <taxon>Dothideomycetidae</taxon>
        <taxon>Mycosphaerellales</taxon>
        <taxon>Mycosphaerellaceae</taxon>
        <taxon>Zasmidium</taxon>
    </lineage>
</organism>
<proteinExistence type="predicted"/>
<dbReference type="CDD" id="cd12087">
    <property type="entry name" value="TM_EGFR-like"/>
    <property type="match status" value="1"/>
</dbReference>
<dbReference type="Proteomes" id="UP000799537">
    <property type="component" value="Unassembled WGS sequence"/>
</dbReference>
<feature type="compositionally biased region" description="Low complexity" evidence="5">
    <location>
        <begin position="7"/>
        <end position="21"/>
    </location>
</feature>
<evidence type="ECO:0000256" key="2">
    <source>
        <dbReference type="ARBA" id="ARBA00022692"/>
    </source>
</evidence>
<dbReference type="PANTHER" id="PTHR15549">
    <property type="entry name" value="PAIRED IMMUNOGLOBULIN-LIKE TYPE 2 RECEPTOR"/>
    <property type="match status" value="1"/>
</dbReference>
<dbReference type="EMBL" id="ML993579">
    <property type="protein sequence ID" value="KAF2173474.1"/>
    <property type="molecule type" value="Genomic_DNA"/>
</dbReference>
<evidence type="ECO:0000256" key="4">
    <source>
        <dbReference type="ARBA" id="ARBA00023136"/>
    </source>
</evidence>
<dbReference type="GO" id="GO:0071944">
    <property type="term" value="C:cell periphery"/>
    <property type="evidence" value="ECO:0007669"/>
    <property type="project" value="UniProtKB-ARBA"/>
</dbReference>
<feature type="region of interest" description="Disordered" evidence="5">
    <location>
        <begin position="1"/>
        <end position="21"/>
    </location>
</feature>
<accession>A0A6A6D211</accession>
<evidence type="ECO:0000313" key="7">
    <source>
        <dbReference type="EMBL" id="KAF2173474.1"/>
    </source>
</evidence>
<reference evidence="7" key="1">
    <citation type="journal article" date="2020" name="Stud. Mycol.">
        <title>101 Dothideomycetes genomes: a test case for predicting lifestyles and emergence of pathogens.</title>
        <authorList>
            <person name="Haridas S."/>
            <person name="Albert R."/>
            <person name="Binder M."/>
            <person name="Bloem J."/>
            <person name="Labutti K."/>
            <person name="Salamov A."/>
            <person name="Andreopoulos B."/>
            <person name="Baker S."/>
            <person name="Barry K."/>
            <person name="Bills G."/>
            <person name="Bluhm B."/>
            <person name="Cannon C."/>
            <person name="Castanera R."/>
            <person name="Culley D."/>
            <person name="Daum C."/>
            <person name="Ezra D."/>
            <person name="Gonzalez J."/>
            <person name="Henrissat B."/>
            <person name="Kuo A."/>
            <person name="Liang C."/>
            <person name="Lipzen A."/>
            <person name="Lutzoni F."/>
            <person name="Magnuson J."/>
            <person name="Mondo S."/>
            <person name="Nolan M."/>
            <person name="Ohm R."/>
            <person name="Pangilinan J."/>
            <person name="Park H.-J."/>
            <person name="Ramirez L."/>
            <person name="Alfaro M."/>
            <person name="Sun H."/>
            <person name="Tritt A."/>
            <person name="Yoshinaga Y."/>
            <person name="Zwiers L.-H."/>
            <person name="Turgeon B."/>
            <person name="Goodwin S."/>
            <person name="Spatafora J."/>
            <person name="Crous P."/>
            <person name="Grigoriev I."/>
        </authorList>
    </citation>
    <scope>NUCLEOTIDE SEQUENCE</scope>
    <source>
        <strain evidence="7">ATCC 36951</strain>
    </source>
</reference>
<keyword evidence="3 6" id="KW-1133">Transmembrane helix</keyword>
<dbReference type="GeneID" id="54556600"/>
<sequence>MAHGKRATTTTSPTPASALSTSIDGARTITSTLTYVNLPETTITSQLTTATPQASASSTEVQDASKGISTAALAAIAVCITLVIVLGALAGWFFYRRRRRTKANQANDFAEDETAGDLLRGCENQPYNEAPPPMVFYQRCPFCRVEQNDNVVYEAPVPPVELAGDEPDSCLKGGLVLRHNGARKVATSRRMSCKF</sequence>
<dbReference type="RefSeq" id="XP_033674363.1">
    <property type="nucleotide sequence ID" value="XM_033803328.1"/>
</dbReference>
<name>A0A6A6D211_ZASCE</name>
<evidence type="ECO:0000256" key="6">
    <source>
        <dbReference type="SAM" id="Phobius"/>
    </source>
</evidence>
<gene>
    <name evidence="7" type="ORF">M409DRAFT_15755</name>
</gene>
<evidence type="ECO:0000256" key="5">
    <source>
        <dbReference type="SAM" id="MobiDB-lite"/>
    </source>
</evidence>
<keyword evidence="8" id="KW-1185">Reference proteome</keyword>
<dbReference type="PANTHER" id="PTHR15549:SF31">
    <property type="entry name" value="WSC DOMAIN-CONTAINING PROTEIN"/>
    <property type="match status" value="1"/>
</dbReference>
<evidence type="ECO:0000313" key="8">
    <source>
        <dbReference type="Proteomes" id="UP000799537"/>
    </source>
</evidence>